<keyword evidence="2" id="KW-0805">Transcription regulation</keyword>
<dbReference type="PANTHER" id="PTHR30118:SF6">
    <property type="entry name" value="HTH-TYPE TRANSCRIPTIONAL REGULATOR LEUO"/>
    <property type="match status" value="1"/>
</dbReference>
<dbReference type="Proteomes" id="UP000279959">
    <property type="component" value="Chromosome"/>
</dbReference>
<dbReference type="Pfam" id="PF00126">
    <property type="entry name" value="HTH_1"/>
    <property type="match status" value="1"/>
</dbReference>
<accession>A0A494W0L8</accession>
<gene>
    <name evidence="6" type="ORF">SAMIE_1017140</name>
</gene>
<dbReference type="RefSeq" id="WP_066703498.1">
    <property type="nucleotide sequence ID" value="NZ_AP018664.1"/>
</dbReference>
<dbReference type="Gene3D" id="1.10.10.10">
    <property type="entry name" value="Winged helix-like DNA-binding domain superfamily/Winged helix DNA-binding domain"/>
    <property type="match status" value="1"/>
</dbReference>
<dbReference type="PROSITE" id="PS50931">
    <property type="entry name" value="HTH_LYSR"/>
    <property type="match status" value="1"/>
</dbReference>
<dbReference type="Gene3D" id="3.40.190.10">
    <property type="entry name" value="Periplasmic binding protein-like II"/>
    <property type="match status" value="2"/>
</dbReference>
<dbReference type="GO" id="GO:0003700">
    <property type="term" value="F:DNA-binding transcription factor activity"/>
    <property type="evidence" value="ECO:0007669"/>
    <property type="project" value="InterPro"/>
</dbReference>
<dbReference type="InterPro" id="IPR036390">
    <property type="entry name" value="WH_DNA-bd_sf"/>
</dbReference>
<dbReference type="InterPro" id="IPR050389">
    <property type="entry name" value="LysR-type_TF"/>
</dbReference>
<evidence type="ECO:0000256" key="4">
    <source>
        <dbReference type="ARBA" id="ARBA00023163"/>
    </source>
</evidence>
<evidence type="ECO:0000256" key="3">
    <source>
        <dbReference type="ARBA" id="ARBA00023125"/>
    </source>
</evidence>
<dbReference type="AlphaFoldDB" id="A0A494W0L8"/>
<protein>
    <submittedName>
        <fullName evidence="6">LysR family transcriptional regulator</fullName>
    </submittedName>
</protein>
<dbReference type="SUPFAM" id="SSF53850">
    <property type="entry name" value="Periplasmic binding protein-like II"/>
    <property type="match status" value="1"/>
</dbReference>
<keyword evidence="3" id="KW-0238">DNA-binding</keyword>
<reference evidence="6 7" key="1">
    <citation type="submission" date="2018-05" db="EMBL/GenBank/DDBJ databases">
        <title>Complete Genome Sequence of the Nonylphenol-Degrading Bacterium Sphingobium amiense DSM 16289T.</title>
        <authorList>
            <person name="Ootsuka M."/>
            <person name="Nishizawa T."/>
            <person name="Ohta H."/>
        </authorList>
    </citation>
    <scope>NUCLEOTIDE SEQUENCE [LARGE SCALE GENOMIC DNA]</scope>
    <source>
        <strain evidence="6 7">DSM 16289</strain>
    </source>
</reference>
<keyword evidence="4" id="KW-0804">Transcription</keyword>
<keyword evidence="7" id="KW-1185">Reference proteome</keyword>
<dbReference type="KEGG" id="sami:SAMIE_1017140"/>
<organism evidence="6 7">
    <name type="scientific">Sphingobium amiense</name>
    <dbReference type="NCBI Taxonomy" id="135719"/>
    <lineage>
        <taxon>Bacteria</taxon>
        <taxon>Pseudomonadati</taxon>
        <taxon>Pseudomonadota</taxon>
        <taxon>Alphaproteobacteria</taxon>
        <taxon>Sphingomonadales</taxon>
        <taxon>Sphingomonadaceae</taxon>
        <taxon>Sphingobium</taxon>
    </lineage>
</organism>
<dbReference type="InterPro" id="IPR000847">
    <property type="entry name" value="LysR_HTH_N"/>
</dbReference>
<sequence length="298" mass="33723">MRLDRFDLNLLVAFDILVEERNVTRAARRLNLTQSAMSAALRRLREAFADDILVQHGKKMFPTAAALSLAPEISALVADLRGLIARGLTFNPADSQRLFRIVASDYVTTVLIGPLVERLEKIAPNVRLEITLPRNDIAERLEDGDIDLIVSPERFLEGPHPRELLFEERHVVVGWSGNPLIRDGLTEEVYHRAGHVTVSVSRDGTFIDNHLRDHGDRRRIEIVCAAFSQVGWMLPGTSRLALMHERLAQVMARALPLRIMEPPMALPVMQEMMQYHQARAADPGLTWLREQLRSAVER</sequence>
<dbReference type="InterPro" id="IPR036388">
    <property type="entry name" value="WH-like_DNA-bd_sf"/>
</dbReference>
<comment type="similarity">
    <text evidence="1">Belongs to the LysR transcriptional regulatory family.</text>
</comment>
<evidence type="ECO:0000313" key="7">
    <source>
        <dbReference type="Proteomes" id="UP000279959"/>
    </source>
</evidence>
<dbReference type="PANTHER" id="PTHR30118">
    <property type="entry name" value="HTH-TYPE TRANSCRIPTIONAL REGULATOR LEUO-RELATED"/>
    <property type="match status" value="1"/>
</dbReference>
<dbReference type="GO" id="GO:0003677">
    <property type="term" value="F:DNA binding"/>
    <property type="evidence" value="ECO:0007669"/>
    <property type="project" value="UniProtKB-KW"/>
</dbReference>
<dbReference type="SUPFAM" id="SSF46785">
    <property type="entry name" value="Winged helix' DNA-binding domain"/>
    <property type="match status" value="1"/>
</dbReference>
<dbReference type="InterPro" id="IPR005119">
    <property type="entry name" value="LysR_subst-bd"/>
</dbReference>
<proteinExistence type="inferred from homology"/>
<evidence type="ECO:0000256" key="2">
    <source>
        <dbReference type="ARBA" id="ARBA00023015"/>
    </source>
</evidence>
<name>A0A494W0L8_9SPHN</name>
<dbReference type="EMBL" id="AP018664">
    <property type="protein sequence ID" value="BBD98213.1"/>
    <property type="molecule type" value="Genomic_DNA"/>
</dbReference>
<dbReference type="Pfam" id="PF03466">
    <property type="entry name" value="LysR_substrate"/>
    <property type="match status" value="1"/>
</dbReference>
<feature type="domain" description="HTH lysR-type" evidence="5">
    <location>
        <begin position="6"/>
        <end position="63"/>
    </location>
</feature>
<evidence type="ECO:0000313" key="6">
    <source>
        <dbReference type="EMBL" id="BBD98213.1"/>
    </source>
</evidence>
<evidence type="ECO:0000256" key="1">
    <source>
        <dbReference type="ARBA" id="ARBA00009437"/>
    </source>
</evidence>
<evidence type="ECO:0000259" key="5">
    <source>
        <dbReference type="PROSITE" id="PS50931"/>
    </source>
</evidence>